<evidence type="ECO:0000313" key="1">
    <source>
        <dbReference type="EMBL" id="CUH83292.1"/>
    </source>
</evidence>
<name>A0A0P1H028_9RHOB</name>
<sequence length="41" mass="4279">MSILSVAKTLKLAKPLPPAPYGAGGIRFTHSPIAHAPEVLK</sequence>
<accession>A0A0P1H028</accession>
<organism evidence="1 2">
    <name type="scientific">Thalassovita mediterranea</name>
    <dbReference type="NCBI Taxonomy" id="340021"/>
    <lineage>
        <taxon>Bacteria</taxon>
        <taxon>Pseudomonadati</taxon>
        <taxon>Pseudomonadota</taxon>
        <taxon>Alphaproteobacteria</taxon>
        <taxon>Rhodobacterales</taxon>
        <taxon>Roseobacteraceae</taxon>
        <taxon>Thalassovita</taxon>
    </lineage>
</organism>
<dbReference type="AlphaFoldDB" id="A0A0P1H028"/>
<protein>
    <submittedName>
        <fullName evidence="1">Uncharacterized protein</fullName>
    </submittedName>
</protein>
<dbReference type="Proteomes" id="UP000051681">
    <property type="component" value="Unassembled WGS sequence"/>
</dbReference>
<reference evidence="1 2" key="1">
    <citation type="submission" date="2015-09" db="EMBL/GenBank/DDBJ databases">
        <authorList>
            <consortium name="Swine Surveillance"/>
        </authorList>
    </citation>
    <scope>NUCLEOTIDE SEQUENCE [LARGE SCALE GENOMIC DNA]</scope>
    <source>
        <strain evidence="1 2">CECT 8383</strain>
    </source>
</reference>
<dbReference type="EMBL" id="CYSF01000003">
    <property type="protein sequence ID" value="CUH83292.1"/>
    <property type="molecule type" value="Genomic_DNA"/>
</dbReference>
<evidence type="ECO:0000313" key="2">
    <source>
        <dbReference type="Proteomes" id="UP000051681"/>
    </source>
</evidence>
<keyword evidence="2" id="KW-1185">Reference proteome</keyword>
<proteinExistence type="predicted"/>
<gene>
    <name evidence="1" type="ORF">TM5383_00477</name>
</gene>